<accession>A0A8I1ED73</accession>
<name>A0A8I1ED73_PSEPU</name>
<gene>
    <name evidence="1" type="ORF">JEU22_04230</name>
</gene>
<sequence>MFDTDAEKISRALLVWANHIETGNVALSAVDMGAMGKKVKAITPEQVALITELRELSVKALQGKIIVRN</sequence>
<evidence type="ECO:0000313" key="1">
    <source>
        <dbReference type="EMBL" id="MBI6883114.1"/>
    </source>
</evidence>
<reference evidence="1" key="1">
    <citation type="submission" date="2020-12" db="EMBL/GenBank/DDBJ databases">
        <title>Enhanced detection system for hospital associated transmission using whole genome sequencing surveillance.</title>
        <authorList>
            <person name="Harrison L.H."/>
            <person name="Van Tyne D."/>
            <person name="Marsh J.W."/>
            <person name="Griffith M.P."/>
            <person name="Snyder D.J."/>
            <person name="Cooper V.S."/>
            <person name="Mustapha M."/>
        </authorList>
    </citation>
    <scope>NUCLEOTIDE SEQUENCE</scope>
    <source>
        <strain evidence="1">PSB00042</strain>
    </source>
</reference>
<dbReference type="RefSeq" id="WP_198746728.1">
    <property type="nucleotide sequence ID" value="NZ_JAEHTE010000002.1"/>
</dbReference>
<proteinExistence type="predicted"/>
<evidence type="ECO:0000313" key="2">
    <source>
        <dbReference type="Proteomes" id="UP000637061"/>
    </source>
</evidence>
<dbReference type="AlphaFoldDB" id="A0A8I1ED73"/>
<organism evidence="1 2">
    <name type="scientific">Pseudomonas putida</name>
    <name type="common">Arthrobacter siderocapsulatus</name>
    <dbReference type="NCBI Taxonomy" id="303"/>
    <lineage>
        <taxon>Bacteria</taxon>
        <taxon>Pseudomonadati</taxon>
        <taxon>Pseudomonadota</taxon>
        <taxon>Gammaproteobacteria</taxon>
        <taxon>Pseudomonadales</taxon>
        <taxon>Pseudomonadaceae</taxon>
        <taxon>Pseudomonas</taxon>
    </lineage>
</organism>
<dbReference type="Proteomes" id="UP000637061">
    <property type="component" value="Unassembled WGS sequence"/>
</dbReference>
<comment type="caution">
    <text evidence="1">The sequence shown here is derived from an EMBL/GenBank/DDBJ whole genome shotgun (WGS) entry which is preliminary data.</text>
</comment>
<dbReference type="EMBL" id="JAEHTE010000002">
    <property type="protein sequence ID" value="MBI6883114.1"/>
    <property type="molecule type" value="Genomic_DNA"/>
</dbReference>
<protein>
    <submittedName>
        <fullName evidence="1">Uncharacterized protein</fullName>
    </submittedName>
</protein>